<evidence type="ECO:0000259" key="2">
    <source>
        <dbReference type="Pfam" id="PF06075"/>
    </source>
</evidence>
<dbReference type="AlphaFoldDB" id="A0A8B9AMM3"/>
<feature type="domain" description="DUF936" evidence="2">
    <location>
        <begin position="4"/>
        <end position="121"/>
    </location>
</feature>
<name>A0A8B9AMM3_PHODC</name>
<gene>
    <name evidence="5" type="primary">LOC103715126</name>
</gene>
<dbReference type="PANTHER" id="PTHR31928:SF6">
    <property type="entry name" value="DUF936 DOMAIN-CONTAINING PROTEIN"/>
    <property type="match status" value="1"/>
</dbReference>
<feature type="region of interest" description="Disordered" evidence="1">
    <location>
        <begin position="240"/>
        <end position="263"/>
    </location>
</feature>
<sequence length="560" mass="62069">MPTLTPGTLLKLLDGMKVGAAKPIGEHRSALLQVSDILPIDVDEKDLWPTRGFYIKVSDSSYFMYASLPFEQNDLVLSNKMQLGQFMYVDRLEPGLPVPVVKGARPLPGRHPLVGRPQPIVPMIENGERLGTILTNCAVASPRRRSLWGLNMIPMNGVSSPKLGKSAMLDFGERKPVKERTQTCLISPLINGRLPKEASEMAFGSPRTGNILSKITHWKGEIATKIRESSITSKFRRNKSLGNEGLGIPRTPSTENSTTAPPSIQSVRRAFSSHAFDEKCKSSKPHQLQGTPENSIFLTLPGKLSDLGKSAAARNTALQALRDASATETLVQVLKMFSDLSTSARLDAPAVCFDQFLTFHNEIANIVNNMEAIQTSTAVTSDKEHIINKLNNEEYLRLLNEIVDNLTSRYELANVQARAEAFSKLDSFMPDKMKANLGKSSRLDVNKNRFLARKRPGSAVTDVNKDQNSSLFRLIKLAKQIQTEAENWFMDFLEAALEAGLKKTKESSAVDDEKPDCCPRSLIIKVINWVEVEQSDSSKRPVHLRAAEVARKLRIEVQNP</sequence>
<dbReference type="RefSeq" id="XP_038987630.1">
    <property type="nucleotide sequence ID" value="XM_039131702.1"/>
</dbReference>
<proteinExistence type="predicted"/>
<dbReference type="PANTHER" id="PTHR31928">
    <property type="entry name" value="EXPRESSED PROTEIN"/>
    <property type="match status" value="1"/>
</dbReference>
<organism evidence="4 5">
    <name type="scientific">Phoenix dactylifera</name>
    <name type="common">Date palm</name>
    <dbReference type="NCBI Taxonomy" id="42345"/>
    <lineage>
        <taxon>Eukaryota</taxon>
        <taxon>Viridiplantae</taxon>
        <taxon>Streptophyta</taxon>
        <taxon>Embryophyta</taxon>
        <taxon>Tracheophyta</taxon>
        <taxon>Spermatophyta</taxon>
        <taxon>Magnoliopsida</taxon>
        <taxon>Liliopsida</taxon>
        <taxon>Arecaceae</taxon>
        <taxon>Coryphoideae</taxon>
        <taxon>Phoeniceae</taxon>
        <taxon>Phoenix</taxon>
    </lineage>
</organism>
<dbReference type="InterPro" id="IPR010341">
    <property type="entry name" value="DUF936_pln"/>
</dbReference>
<reference evidence="4" key="1">
    <citation type="journal article" date="2019" name="Nat. Commun.">
        <title>Genome-wide association mapping of date palm fruit traits.</title>
        <authorList>
            <person name="Hazzouri K.M."/>
            <person name="Gros-Balthazard M."/>
            <person name="Flowers J.M."/>
            <person name="Copetti D."/>
            <person name="Lemansour A."/>
            <person name="Lebrun M."/>
            <person name="Masmoudi K."/>
            <person name="Ferrand S."/>
            <person name="Dhar M.I."/>
            <person name="Fresquez Z.A."/>
            <person name="Rosas U."/>
            <person name="Zhang J."/>
            <person name="Talag J."/>
            <person name="Lee S."/>
            <person name="Kudrna D."/>
            <person name="Powell R.F."/>
            <person name="Leitch I.J."/>
            <person name="Krueger R.R."/>
            <person name="Wing R.A."/>
            <person name="Amiri K.M.A."/>
            <person name="Purugganan M.D."/>
        </authorList>
    </citation>
    <scope>NUCLEOTIDE SEQUENCE [LARGE SCALE GENOMIC DNA]</scope>
    <source>
        <strain evidence="4">cv. Khalas</strain>
    </source>
</reference>
<dbReference type="InterPro" id="IPR049172">
    <property type="entry name" value="DUF6857_pln"/>
</dbReference>
<evidence type="ECO:0000259" key="3">
    <source>
        <dbReference type="Pfam" id="PF21647"/>
    </source>
</evidence>
<feature type="domain" description="DUF6857" evidence="3">
    <location>
        <begin position="289"/>
        <end position="511"/>
    </location>
</feature>
<dbReference type="Pfam" id="PF06075">
    <property type="entry name" value="DUF936"/>
    <property type="match status" value="1"/>
</dbReference>
<evidence type="ECO:0000256" key="1">
    <source>
        <dbReference type="SAM" id="MobiDB-lite"/>
    </source>
</evidence>
<evidence type="ECO:0000313" key="4">
    <source>
        <dbReference type="Proteomes" id="UP000228380"/>
    </source>
</evidence>
<reference evidence="5" key="2">
    <citation type="submission" date="2025-08" db="UniProtKB">
        <authorList>
            <consortium name="RefSeq"/>
        </authorList>
    </citation>
    <scope>IDENTIFICATION</scope>
    <source>
        <tissue evidence="5">Young leaves</tissue>
    </source>
</reference>
<evidence type="ECO:0000313" key="5">
    <source>
        <dbReference type="RefSeq" id="XP_038987630.1"/>
    </source>
</evidence>
<dbReference type="Proteomes" id="UP000228380">
    <property type="component" value="Chromosome 11"/>
</dbReference>
<dbReference type="InterPro" id="IPR048297">
    <property type="entry name" value="DUF936_dom_pln"/>
</dbReference>
<protein>
    <submittedName>
        <fullName evidence="5">Uncharacterized protein LOC103715126 isoform X2</fullName>
    </submittedName>
</protein>
<feature type="compositionally biased region" description="Polar residues" evidence="1">
    <location>
        <begin position="251"/>
        <end position="263"/>
    </location>
</feature>
<dbReference type="GeneID" id="103715126"/>
<dbReference type="Pfam" id="PF21647">
    <property type="entry name" value="DUF6857"/>
    <property type="match status" value="1"/>
</dbReference>
<keyword evidence="4" id="KW-1185">Reference proteome</keyword>
<accession>A0A8B9AMM3</accession>